<dbReference type="AlphaFoldDB" id="G8LZN6"/>
<dbReference type="KEGG" id="ccl:Clocl_1280"/>
<dbReference type="eggNOG" id="COG2710">
    <property type="taxonomic scope" value="Bacteria"/>
</dbReference>
<proteinExistence type="predicted"/>
<accession>G8LZN6</accession>
<evidence type="ECO:0000259" key="1">
    <source>
        <dbReference type="Pfam" id="PF00148"/>
    </source>
</evidence>
<organism evidence="2 3">
    <name type="scientific">Acetivibrio clariflavus (strain DSM 19732 / NBRC 101661 / EBR45)</name>
    <name type="common">Clostridium clariflavum</name>
    <dbReference type="NCBI Taxonomy" id="720554"/>
    <lineage>
        <taxon>Bacteria</taxon>
        <taxon>Bacillati</taxon>
        <taxon>Bacillota</taxon>
        <taxon>Clostridia</taxon>
        <taxon>Eubacteriales</taxon>
        <taxon>Oscillospiraceae</taxon>
        <taxon>Acetivibrio</taxon>
    </lineage>
</organism>
<sequence>MSGYIERPRYQCALGGALATISSIDRAVAIVHSAPGCSSSADSAANVGSGYWGATYCGGRSTPSTNILEKEIIFGGENRLREQIESTLSIIDGDLFAVITGCMTDIIGDDVVSVTETFRNDGKNIIVAETGGFKGNSSTGYDLILEAIFAQFTERGLEKDPKVVNILGLVPSQDVFWRGNLTELKRILNELGIEANTFFTPFDNVDSLKTASKASLNIVLSKVHGIRAAEAFEAIHGTPYISLPLPIGPTATEEFLRELGKSLEICKDKVDKVINKEKAWYYNYIHSLTDLYNDLDLQRYAIVIGDSNYGYAITRFVCDDLGWIPSYTAITDILTDEQKETVKKQFDYLPEDLRPKLIFEESTSKIAKLILEDLKSIPSEYNHAINPAFVLGSTLDRTLAAELKAGFFGISYPIVNRVITDQSYIGYRGGLRLATDLFSVILSNR</sequence>
<dbReference type="STRING" id="720554.Clocl_1280"/>
<evidence type="ECO:0000313" key="3">
    <source>
        <dbReference type="Proteomes" id="UP000005435"/>
    </source>
</evidence>
<reference evidence="3" key="1">
    <citation type="submission" date="2011-12" db="EMBL/GenBank/DDBJ databases">
        <title>Complete sequence of Clostridium clariflavum DSM 19732.</title>
        <authorList>
            <consortium name="US DOE Joint Genome Institute"/>
            <person name="Lucas S."/>
            <person name="Han J."/>
            <person name="Lapidus A."/>
            <person name="Cheng J.-F."/>
            <person name="Goodwin L."/>
            <person name="Pitluck S."/>
            <person name="Peters L."/>
            <person name="Teshima H."/>
            <person name="Detter J.C."/>
            <person name="Han C."/>
            <person name="Tapia R."/>
            <person name="Land M."/>
            <person name="Hauser L."/>
            <person name="Kyrpides N."/>
            <person name="Ivanova N."/>
            <person name="Pagani I."/>
            <person name="Kitzmiller T."/>
            <person name="Lynd L."/>
            <person name="Izquierdo J."/>
            <person name="Woyke T."/>
        </authorList>
    </citation>
    <scope>NUCLEOTIDE SEQUENCE [LARGE SCALE GENOMIC DNA]</scope>
    <source>
        <strain evidence="3">DSM 19732 / NBRC 101661 / EBR45</strain>
    </source>
</reference>
<protein>
    <submittedName>
        <fullName evidence="2">Nitrogenase molybdenum-iron protein, alpha and beta chains</fullName>
    </submittedName>
</protein>
<dbReference type="Gene3D" id="3.40.50.1980">
    <property type="entry name" value="Nitrogenase molybdenum iron protein domain"/>
    <property type="match status" value="3"/>
</dbReference>
<dbReference type="OrthoDB" id="9802175at2"/>
<dbReference type="InterPro" id="IPR049939">
    <property type="entry name" value="NifE-like"/>
</dbReference>
<dbReference type="RefSeq" id="WP_014254552.1">
    <property type="nucleotide sequence ID" value="NC_016627.1"/>
</dbReference>
<gene>
    <name evidence="2" type="ordered locus">Clocl_1280</name>
</gene>
<feature type="domain" description="Nitrogenase/oxidoreductase component 1" evidence="1">
    <location>
        <begin position="12"/>
        <end position="440"/>
    </location>
</feature>
<dbReference type="HOGENOM" id="CLU_025876_4_0_9"/>
<keyword evidence="3" id="KW-1185">Reference proteome</keyword>
<dbReference type="Pfam" id="PF00148">
    <property type="entry name" value="Oxidored_nitro"/>
    <property type="match status" value="1"/>
</dbReference>
<dbReference type="InterPro" id="IPR000510">
    <property type="entry name" value="Nase/OxRdtase_comp1"/>
</dbReference>
<dbReference type="Proteomes" id="UP000005435">
    <property type="component" value="Chromosome"/>
</dbReference>
<name>G8LZN6_ACECE</name>
<dbReference type="EMBL" id="CP003065">
    <property type="protein sequence ID" value="AEV67937.1"/>
    <property type="molecule type" value="Genomic_DNA"/>
</dbReference>
<reference evidence="2 3" key="2">
    <citation type="journal article" date="2012" name="Stand. Genomic Sci.">
        <title>Complete Genome Sequence of Clostridium clariflavum DSM 19732.</title>
        <authorList>
            <person name="Izquierdo J.A."/>
            <person name="Goodwin L."/>
            <person name="Davenport K.W."/>
            <person name="Teshima H."/>
            <person name="Bruce D."/>
            <person name="Detter C."/>
            <person name="Tapia R."/>
            <person name="Han S."/>
            <person name="Land M."/>
            <person name="Hauser L."/>
            <person name="Jeffries C.D."/>
            <person name="Han J."/>
            <person name="Pitluck S."/>
            <person name="Nolan M."/>
            <person name="Chen A."/>
            <person name="Huntemann M."/>
            <person name="Mavromatis K."/>
            <person name="Mikhailova N."/>
            <person name="Liolios K."/>
            <person name="Woyke T."/>
            <person name="Lynd L.R."/>
        </authorList>
    </citation>
    <scope>NUCLEOTIDE SEQUENCE [LARGE SCALE GENOMIC DNA]</scope>
    <source>
        <strain evidence="3">DSM 19732 / NBRC 101661 / EBR45</strain>
    </source>
</reference>
<dbReference type="SUPFAM" id="SSF53807">
    <property type="entry name" value="Helical backbone' metal receptor"/>
    <property type="match status" value="1"/>
</dbReference>
<dbReference type="GO" id="GO:0016491">
    <property type="term" value="F:oxidoreductase activity"/>
    <property type="evidence" value="ECO:0007669"/>
    <property type="project" value="InterPro"/>
</dbReference>
<evidence type="ECO:0000313" key="2">
    <source>
        <dbReference type="EMBL" id="AEV67937.1"/>
    </source>
</evidence>
<dbReference type="PANTHER" id="PTHR42956">
    <property type="entry name" value="NITROGENASE IRON-MOLYBDENUM COFACTOR BIOSYNTHESIS PROTEIN NIFE"/>
    <property type="match status" value="1"/>
</dbReference>
<dbReference type="PANTHER" id="PTHR42956:SF1">
    <property type="entry name" value="NITROGENASE IRON-MOLYBDENUM COFACTOR BIOSYNTHESIS PROTEIN NIFE"/>
    <property type="match status" value="1"/>
</dbReference>